<evidence type="ECO:0000256" key="1">
    <source>
        <dbReference type="SAM" id="MobiDB-lite"/>
    </source>
</evidence>
<feature type="compositionally biased region" description="Polar residues" evidence="1">
    <location>
        <begin position="21"/>
        <end position="44"/>
    </location>
</feature>
<dbReference type="AlphaFoldDB" id="A0AAD3T9S9"/>
<organism evidence="2 3">
    <name type="scientific">Nepenthes gracilis</name>
    <name type="common">Slender pitcher plant</name>
    <dbReference type="NCBI Taxonomy" id="150966"/>
    <lineage>
        <taxon>Eukaryota</taxon>
        <taxon>Viridiplantae</taxon>
        <taxon>Streptophyta</taxon>
        <taxon>Embryophyta</taxon>
        <taxon>Tracheophyta</taxon>
        <taxon>Spermatophyta</taxon>
        <taxon>Magnoliopsida</taxon>
        <taxon>eudicotyledons</taxon>
        <taxon>Gunneridae</taxon>
        <taxon>Pentapetalae</taxon>
        <taxon>Caryophyllales</taxon>
        <taxon>Nepenthaceae</taxon>
        <taxon>Nepenthes</taxon>
    </lineage>
</organism>
<protein>
    <submittedName>
        <fullName evidence="2">Uncharacterized protein</fullName>
    </submittedName>
</protein>
<dbReference type="EMBL" id="BSYO01000031">
    <property type="protein sequence ID" value="GMH26315.1"/>
    <property type="molecule type" value="Genomic_DNA"/>
</dbReference>
<feature type="region of interest" description="Disordered" evidence="1">
    <location>
        <begin position="1"/>
        <end position="73"/>
    </location>
</feature>
<evidence type="ECO:0000313" key="3">
    <source>
        <dbReference type="Proteomes" id="UP001279734"/>
    </source>
</evidence>
<sequence>MTHVNSLLAKDEKCKVGQEGLHNSSSQEDAPTRRSNAGSTGRNLSSDDESDVGVSNLAVSPESYLDDSRSREASKGVSMVQATRFSLPVLISSSVDRLTADGKLEYHVELVELQCPVGSIPMDKSKEGEVVVAHNVDIANNGDLDGVVLPLNAIRIGVEYLDILVRNNHAQIGSSYHGVAIDHHGEDQGSCSSIGKLMRNIEELRKKLGASRARVLEVSYNPGQSLLDGSGLVRNSFELPGVPVISDYLLQNDNPASTLISEEHLVDDVGILGSKDLE</sequence>
<dbReference type="Proteomes" id="UP001279734">
    <property type="component" value="Unassembled WGS sequence"/>
</dbReference>
<evidence type="ECO:0000313" key="2">
    <source>
        <dbReference type="EMBL" id="GMH26315.1"/>
    </source>
</evidence>
<accession>A0AAD3T9S9</accession>
<reference evidence="2" key="1">
    <citation type="submission" date="2023-05" db="EMBL/GenBank/DDBJ databases">
        <title>Nepenthes gracilis genome sequencing.</title>
        <authorList>
            <person name="Fukushima K."/>
        </authorList>
    </citation>
    <scope>NUCLEOTIDE SEQUENCE</scope>
    <source>
        <strain evidence="2">SING2019-196</strain>
    </source>
</reference>
<name>A0AAD3T9S9_NEPGR</name>
<gene>
    <name evidence="2" type="ORF">Nepgr_028158</name>
</gene>
<comment type="caution">
    <text evidence="2">The sequence shown here is derived from an EMBL/GenBank/DDBJ whole genome shotgun (WGS) entry which is preliminary data.</text>
</comment>
<keyword evidence="3" id="KW-1185">Reference proteome</keyword>
<proteinExistence type="predicted"/>